<protein>
    <recommendedName>
        <fullName evidence="5">Patatin-like phospholipase domain-containing protein</fullName>
        <ecNumber evidence="5">3.1.1.-</ecNumber>
    </recommendedName>
</protein>
<keyword evidence="2 4" id="KW-0442">Lipid degradation</keyword>
<dbReference type="GO" id="GO:0016020">
    <property type="term" value="C:membrane"/>
    <property type="evidence" value="ECO:0007669"/>
    <property type="project" value="UniProtKB-SubCell"/>
</dbReference>
<reference evidence="8 9" key="1">
    <citation type="journal article" date="2019" name="BMC Genomics">
        <title>Chromosome level assembly and comparative genome analysis confirm lager-brewing yeasts originated from a single hybridization.</title>
        <authorList>
            <person name="Salazar A.N."/>
            <person name="Gorter de Vries A.R."/>
            <person name="van den Broek M."/>
            <person name="Brouwers N."/>
            <person name="de la Torre Cortes P."/>
            <person name="Kuijpers N.G.A."/>
            <person name="Daran J.G."/>
            <person name="Abeel T."/>
        </authorList>
    </citation>
    <scope>NUCLEOTIDE SEQUENCE [LARGE SCALE GENOMIC DNA]</scope>
    <source>
        <strain evidence="8 9">CBS 1483</strain>
    </source>
</reference>
<keyword evidence="5" id="KW-0472">Membrane</keyword>
<feature type="active site" description="Nucleophile" evidence="4">
    <location>
        <position position="216"/>
    </location>
</feature>
<evidence type="ECO:0000259" key="7">
    <source>
        <dbReference type="PROSITE" id="PS51635"/>
    </source>
</evidence>
<name>A0A6C1DZH6_SACPS</name>
<dbReference type="FunFam" id="3.40.1090.10:FF:000036">
    <property type="entry name" value="Patatin-like phospholipase domain-containing protein"/>
    <property type="match status" value="1"/>
</dbReference>
<evidence type="ECO:0000256" key="5">
    <source>
        <dbReference type="RuleBase" id="RU362055"/>
    </source>
</evidence>
<evidence type="ECO:0000256" key="2">
    <source>
        <dbReference type="ARBA" id="ARBA00022963"/>
    </source>
</evidence>
<sequence length="749" mass="84776">MSNTLPVTEFLLSKYYELSNTPATDSSSLFKWLYHKTLSRKQLLISDLFSQKKHAISYDQWNDIASRLDDLTGLSEWKTIDESSLYNYKLLQDLTIRMRHLRTTHDYHRLLYLIRTKWVRNLGNMNNVNLYRHSHTGTKQIIHDYLEESQAVLTALIHQSNMNDHYLLGILQQTRRNIGRTALVLSGGSTFGLFHIGVLAALFESDLMPKVISGSSAGAIVASIFCVHTTQEIPSLLTNVLNMEFNIFNDDNSKSPNENLLIKISRFCQNGTWFNNQPLINTMLSFLGNLTFREAYNKTGKILNITVSPASIYEQPKLLNNLTAPNVLIWSAVCASCSLPGVFPSTPLFEKDPHTGKIKEWGATNLHLSNMKFMDGSVDNDMPISRLSEMFNVDHIIACQVNIHVFPLLKFSNTCVGGEIEKEITARFRNQVTKIFKFFSDETIHFLDILKELEFHPYLMTKLKHLFLQQYSGNVTILPDLSMVGQFHEVLKNPSQLFLLHQTTLGARATWPKISMIQNNCGQEFALDKAITFLKEKIIISSSIKNPLQFYQPRFSEQIKSLSIMDADLPGVDLEESSSNSLSIIKSPNKTAAPGRFPLQPLPSPSSTFNKRKMDMLSPSPSPSTSPQRSKSSFTQQGTRQKANSLSFAIGASSLRLKKSPLKVPSRPQFKKRSSYYNQNMSAEMRKNRKKSGTISSYDVQTNSEDFPIPAIENGSFDNTLFNPSRFPMDAMSAATNDNFMNNSDIFQN</sequence>
<dbReference type="InterPro" id="IPR021771">
    <property type="entry name" value="Triacylglycerol_lipase_N"/>
</dbReference>
<comment type="caution">
    <text evidence="4">Lacks conserved residue(s) required for the propagation of feature annotation.</text>
</comment>
<feature type="compositionally biased region" description="Polar residues" evidence="6">
    <location>
        <begin position="634"/>
        <end position="643"/>
    </location>
</feature>
<dbReference type="Proteomes" id="UP000501346">
    <property type="component" value="Chromosome ScXV-ScXI"/>
</dbReference>
<dbReference type="Pfam" id="PF01734">
    <property type="entry name" value="Patatin"/>
    <property type="match status" value="1"/>
</dbReference>
<dbReference type="InterPro" id="IPR002641">
    <property type="entry name" value="PNPLA_dom"/>
</dbReference>
<organism evidence="8 9">
    <name type="scientific">Saccharomyces pastorianus</name>
    <name type="common">Lager yeast</name>
    <name type="synonym">Saccharomyces cerevisiae x Saccharomyces eubayanus</name>
    <dbReference type="NCBI Taxonomy" id="27292"/>
    <lineage>
        <taxon>Eukaryota</taxon>
        <taxon>Fungi</taxon>
        <taxon>Dikarya</taxon>
        <taxon>Ascomycota</taxon>
        <taxon>Saccharomycotina</taxon>
        <taxon>Saccharomycetes</taxon>
        <taxon>Saccharomycetales</taxon>
        <taxon>Saccharomycetaceae</taxon>
        <taxon>Saccharomyces</taxon>
    </lineage>
</organism>
<dbReference type="EMBL" id="CP048996">
    <property type="protein sequence ID" value="QID82422.1"/>
    <property type="molecule type" value="Genomic_DNA"/>
</dbReference>
<keyword evidence="3 4" id="KW-0443">Lipid metabolism</keyword>
<keyword evidence="9" id="KW-1185">Reference proteome</keyword>
<dbReference type="EC" id="3.1.1.-" evidence="5"/>
<dbReference type="GO" id="GO:0016042">
    <property type="term" value="P:lipid catabolic process"/>
    <property type="evidence" value="ECO:0007669"/>
    <property type="project" value="UniProtKB-UniRule"/>
</dbReference>
<dbReference type="InterPro" id="IPR050301">
    <property type="entry name" value="NTE"/>
</dbReference>
<dbReference type="SUPFAM" id="SSF52151">
    <property type="entry name" value="FabD/lysophospholipase-like"/>
    <property type="match status" value="1"/>
</dbReference>
<dbReference type="PANTHER" id="PTHR14226">
    <property type="entry name" value="NEUROPATHY TARGET ESTERASE/SWISS CHEESE D.MELANOGASTER"/>
    <property type="match status" value="1"/>
</dbReference>
<evidence type="ECO:0000313" key="8">
    <source>
        <dbReference type="EMBL" id="QID82422.1"/>
    </source>
</evidence>
<dbReference type="CDD" id="cd07230">
    <property type="entry name" value="Pat_TGL4-5_like"/>
    <property type="match status" value="1"/>
</dbReference>
<evidence type="ECO:0000256" key="3">
    <source>
        <dbReference type="ARBA" id="ARBA00023098"/>
    </source>
</evidence>
<feature type="short sequence motif" description="GXSXG" evidence="4">
    <location>
        <begin position="214"/>
        <end position="218"/>
    </location>
</feature>
<feature type="compositionally biased region" description="Low complexity" evidence="6">
    <location>
        <begin position="623"/>
        <end position="633"/>
    </location>
</feature>
<evidence type="ECO:0000313" key="9">
    <source>
        <dbReference type="Proteomes" id="UP000501346"/>
    </source>
</evidence>
<evidence type="ECO:0000256" key="6">
    <source>
        <dbReference type="SAM" id="MobiDB-lite"/>
    </source>
</evidence>
<keyword evidence="5" id="KW-0812">Transmembrane</keyword>
<dbReference type="OrthoDB" id="10049244at2759"/>
<dbReference type="GO" id="GO:0006641">
    <property type="term" value="P:triglyceride metabolic process"/>
    <property type="evidence" value="ECO:0007669"/>
    <property type="project" value="UniProtKB-ARBA"/>
</dbReference>
<comment type="function">
    <text evidence="5">Lipid hydrolase.</text>
</comment>
<comment type="similarity">
    <text evidence="5">Belongs to the PLPL family.</text>
</comment>
<keyword evidence="5" id="KW-1133">Transmembrane helix</keyword>
<comment type="subcellular location">
    <subcellularLocation>
        <location evidence="5">Membrane</location>
        <topology evidence="5">Single-pass membrane protein</topology>
    </subcellularLocation>
</comment>
<evidence type="ECO:0000256" key="1">
    <source>
        <dbReference type="ARBA" id="ARBA00022801"/>
    </source>
</evidence>
<dbReference type="Pfam" id="PF11815">
    <property type="entry name" value="DUF3336"/>
    <property type="match status" value="1"/>
</dbReference>
<feature type="domain" description="PNPLA" evidence="7">
    <location>
        <begin position="183"/>
        <end position="388"/>
    </location>
</feature>
<feature type="region of interest" description="Disordered" evidence="6">
    <location>
        <begin position="585"/>
        <end position="643"/>
    </location>
</feature>
<feature type="transmembrane region" description="Helical" evidence="5">
    <location>
        <begin position="182"/>
        <end position="203"/>
    </location>
</feature>
<gene>
    <name evidence="8" type="primary">TGL5_1</name>
    <name evidence="8" type="ORF">GRS66_004844</name>
</gene>
<dbReference type="AlphaFoldDB" id="A0A6C1DZH6"/>
<dbReference type="PROSITE" id="PS51635">
    <property type="entry name" value="PNPLA"/>
    <property type="match status" value="1"/>
</dbReference>
<dbReference type="GO" id="GO:0004806">
    <property type="term" value="F:triacylglycerol lipase activity"/>
    <property type="evidence" value="ECO:0007669"/>
    <property type="project" value="InterPro"/>
</dbReference>
<dbReference type="PANTHER" id="PTHR14226:SF10">
    <property type="entry name" value="TRIACYLGLYCEROL LIPASE 4-RELATED"/>
    <property type="match status" value="1"/>
</dbReference>
<dbReference type="Gene3D" id="3.40.1090.10">
    <property type="entry name" value="Cytosolic phospholipase A2 catalytic domain"/>
    <property type="match status" value="2"/>
</dbReference>
<evidence type="ECO:0000256" key="4">
    <source>
        <dbReference type="PROSITE-ProRule" id="PRU01161"/>
    </source>
</evidence>
<keyword evidence="1 4" id="KW-0378">Hydrolase</keyword>
<feature type="active site" description="Proton acceptor" evidence="4">
    <location>
        <position position="375"/>
    </location>
</feature>
<dbReference type="InterPro" id="IPR016035">
    <property type="entry name" value="Acyl_Trfase/lysoPLipase"/>
</dbReference>
<accession>A0A6C1DZH6</accession>
<proteinExistence type="inferred from homology"/>